<reference evidence="2" key="1">
    <citation type="submission" date="2016-05" db="EMBL/GenBank/DDBJ databases">
        <title>Comparative genomics of biotechnologically important yeasts.</title>
        <authorList>
            <consortium name="DOE Joint Genome Institute"/>
            <person name="Riley R."/>
            <person name="Haridas S."/>
            <person name="Wolfe K.H."/>
            <person name="Lopes M.R."/>
            <person name="Hittinger C.T."/>
            <person name="Goker M."/>
            <person name="Salamov A."/>
            <person name="Wisecaver J."/>
            <person name="Long T.M."/>
            <person name="Aerts A.L."/>
            <person name="Barry K."/>
            <person name="Choi C."/>
            <person name="Clum A."/>
            <person name="Coughlan A.Y."/>
            <person name="Deshpande S."/>
            <person name="Douglass A.P."/>
            <person name="Hanson S.J."/>
            <person name="Klenk H.-P."/>
            <person name="Labutti K."/>
            <person name="Lapidus A."/>
            <person name="Lindquist E."/>
            <person name="Lipzen A."/>
            <person name="Meier-Kolthoff J.P."/>
            <person name="Ohm R.A."/>
            <person name="Otillar R.P."/>
            <person name="Pangilinan J."/>
            <person name="Peng Y."/>
            <person name="Rokas A."/>
            <person name="Rosa C.A."/>
            <person name="Scheuner C."/>
            <person name="Sibirny A.A."/>
            <person name="Slot J.C."/>
            <person name="Stielow J.B."/>
            <person name="Sun H."/>
            <person name="Kurtzman C.P."/>
            <person name="Blackwell M."/>
            <person name="Grigoriev I.V."/>
            <person name="Jeffries T.W."/>
        </authorList>
    </citation>
    <scope>NUCLEOTIDE SEQUENCE [LARGE SCALE GENOMIC DNA]</scope>
    <source>
        <strain evidence="2">DSM 1968</strain>
    </source>
</reference>
<dbReference type="OrthoDB" id="376826at2759"/>
<dbReference type="EMBL" id="KV454477">
    <property type="protein sequence ID" value="ODV62318.1"/>
    <property type="molecule type" value="Genomic_DNA"/>
</dbReference>
<dbReference type="Pfam" id="PF17316">
    <property type="entry name" value="Perilipin_2"/>
    <property type="match status" value="1"/>
</dbReference>
<dbReference type="RefSeq" id="XP_020048625.1">
    <property type="nucleotide sequence ID" value="XM_020191633.1"/>
</dbReference>
<sequence length="237" mass="26265">MTVTAAINSIRERVNSSQLLSSDPVRKNEPKIVELTSAEVRKIEKVDRNKVETSTAIKAAEGDDAKQELNSITNVDAHDAASAMERMGPNNSFPEKMLRPAKAVVATAREQLNSRVYDSHGKAIIRSNLDPILKPINDNLNDNIKKLNIDIEPVPKKGYSNELSRTTRLISRSTSSSINQLLSKNPNQMRKDLLQVYYKAYDEDEKKDANILSKHWNAANASLKAVSAVVGASKKQI</sequence>
<dbReference type="InParanoid" id="A0A1D2VL43"/>
<accession>A0A1D2VL43</accession>
<organism evidence="1 2">
    <name type="scientific">Ascoidea rubescens DSM 1968</name>
    <dbReference type="NCBI Taxonomy" id="1344418"/>
    <lineage>
        <taxon>Eukaryota</taxon>
        <taxon>Fungi</taxon>
        <taxon>Dikarya</taxon>
        <taxon>Ascomycota</taxon>
        <taxon>Saccharomycotina</taxon>
        <taxon>Saccharomycetes</taxon>
        <taxon>Ascoideaceae</taxon>
        <taxon>Ascoidea</taxon>
    </lineage>
</organism>
<dbReference type="GeneID" id="30965269"/>
<keyword evidence="2" id="KW-1185">Reference proteome</keyword>
<dbReference type="Proteomes" id="UP000095038">
    <property type="component" value="Unassembled WGS sequence"/>
</dbReference>
<evidence type="ECO:0000313" key="1">
    <source>
        <dbReference type="EMBL" id="ODV62318.1"/>
    </source>
</evidence>
<evidence type="ECO:0000313" key="2">
    <source>
        <dbReference type="Proteomes" id="UP000095038"/>
    </source>
</evidence>
<proteinExistence type="predicted"/>
<protein>
    <submittedName>
        <fullName evidence="1">Uncharacterized protein</fullName>
    </submittedName>
</protein>
<dbReference type="AlphaFoldDB" id="A0A1D2VL43"/>
<name>A0A1D2VL43_9ASCO</name>
<gene>
    <name evidence="1" type="ORF">ASCRUDRAFT_6916</name>
</gene>